<dbReference type="RefSeq" id="WP_150074536.1">
    <property type="nucleotide sequence ID" value="NZ_VWOX01000001.1"/>
</dbReference>
<dbReference type="EMBL" id="VWOX01000001">
    <property type="protein sequence ID" value="KAA5547314.1"/>
    <property type="molecule type" value="Genomic_DNA"/>
</dbReference>
<evidence type="ECO:0000313" key="2">
    <source>
        <dbReference type="EMBL" id="KAA5547314.1"/>
    </source>
</evidence>
<feature type="transmembrane region" description="Helical" evidence="1">
    <location>
        <begin position="51"/>
        <end position="71"/>
    </location>
</feature>
<keyword evidence="1" id="KW-0472">Membrane</keyword>
<protein>
    <submittedName>
        <fullName evidence="2">Uncharacterized protein</fullName>
    </submittedName>
</protein>
<dbReference type="Proteomes" id="UP000324479">
    <property type="component" value="Unassembled WGS sequence"/>
</dbReference>
<evidence type="ECO:0000313" key="3">
    <source>
        <dbReference type="Proteomes" id="UP000324479"/>
    </source>
</evidence>
<name>A0A5M6DID0_9BACT</name>
<organism evidence="2 3">
    <name type="scientific">Roseiconus nitratireducens</name>
    <dbReference type="NCBI Taxonomy" id="2605748"/>
    <lineage>
        <taxon>Bacteria</taxon>
        <taxon>Pseudomonadati</taxon>
        <taxon>Planctomycetota</taxon>
        <taxon>Planctomycetia</taxon>
        <taxon>Pirellulales</taxon>
        <taxon>Pirellulaceae</taxon>
        <taxon>Roseiconus</taxon>
    </lineage>
</organism>
<dbReference type="AlphaFoldDB" id="A0A5M6DID0"/>
<keyword evidence="1" id="KW-1133">Transmembrane helix</keyword>
<evidence type="ECO:0000256" key="1">
    <source>
        <dbReference type="SAM" id="Phobius"/>
    </source>
</evidence>
<accession>A0A5M6DID0</accession>
<comment type="caution">
    <text evidence="2">The sequence shown here is derived from an EMBL/GenBank/DDBJ whole genome shotgun (WGS) entry which is preliminary data.</text>
</comment>
<gene>
    <name evidence="2" type="ORF">FYK55_02655</name>
</gene>
<feature type="transmembrane region" description="Helical" evidence="1">
    <location>
        <begin position="6"/>
        <end position="30"/>
    </location>
</feature>
<keyword evidence="3" id="KW-1185">Reference proteome</keyword>
<proteinExistence type="predicted"/>
<reference evidence="2 3" key="1">
    <citation type="submission" date="2019-08" db="EMBL/GenBank/DDBJ databases">
        <authorList>
            <person name="Dhanesh K."/>
            <person name="Kumar G."/>
            <person name="Sasikala C."/>
            <person name="Venkata Ramana C."/>
        </authorList>
    </citation>
    <scope>NUCLEOTIDE SEQUENCE [LARGE SCALE GENOMIC DNA]</scope>
    <source>
        <strain evidence="2 3">JC645</strain>
    </source>
</reference>
<keyword evidence="1" id="KW-0812">Transmembrane</keyword>
<sequence>MNSYNDLFVATVAFVCAGGSLAVSLGPWVAPYQLRSIAHIRQRFGESAARLTWLVVAIVSLLAGLAIAGGIRPGYAQPQPGTIQTAR</sequence>